<gene>
    <name evidence="6" type="primary">ppk2</name>
    <name evidence="6" type="ORF">NJQ99_12890</name>
</gene>
<dbReference type="InterPro" id="IPR027417">
    <property type="entry name" value="P-loop_NTPase"/>
</dbReference>
<dbReference type="InterPro" id="IPR016898">
    <property type="entry name" value="Polyphosphate_phosphotransfera"/>
</dbReference>
<dbReference type="NCBIfam" id="TIGR03707">
    <property type="entry name" value="PPK2_P_aer"/>
    <property type="match status" value="1"/>
</dbReference>
<evidence type="ECO:0000256" key="1">
    <source>
        <dbReference type="ARBA" id="ARBA00009924"/>
    </source>
</evidence>
<evidence type="ECO:0000313" key="7">
    <source>
        <dbReference type="Proteomes" id="UP001055804"/>
    </source>
</evidence>
<comment type="similarity">
    <text evidence="1 4">Belongs to the polyphosphate kinase 2 (PPK2) family. Class I subfamily.</text>
</comment>
<dbReference type="GO" id="GO:0008976">
    <property type="term" value="F:polyphosphate kinase activity"/>
    <property type="evidence" value="ECO:0007669"/>
    <property type="project" value="UniProtKB-UniRule"/>
</dbReference>
<dbReference type="InterPro" id="IPR022486">
    <property type="entry name" value="PPK2_PA0141"/>
</dbReference>
<evidence type="ECO:0000256" key="4">
    <source>
        <dbReference type="RuleBase" id="RU369062"/>
    </source>
</evidence>
<evidence type="ECO:0000259" key="5">
    <source>
        <dbReference type="Pfam" id="PF03976"/>
    </source>
</evidence>
<dbReference type="AlphaFoldDB" id="A0A9J6PL31"/>
<comment type="subunit">
    <text evidence="4">Homotetramer.</text>
</comment>
<dbReference type="PANTHER" id="PTHR34383:SF1">
    <property type="entry name" value="ADP-POLYPHOSPHATE PHOSPHOTRANSFERASE"/>
    <property type="match status" value="1"/>
</dbReference>
<feature type="domain" description="Polyphosphate kinase-2-related" evidence="5">
    <location>
        <begin position="41"/>
        <end position="266"/>
    </location>
</feature>
<reference evidence="6" key="1">
    <citation type="submission" date="2022-06" db="EMBL/GenBank/DDBJ databases">
        <title>Isolation and Genomics of Futiania mangrovii gen. nov., sp. nov., a Rare and Metabolically-versatile member in the Class Alphaproteobacteria.</title>
        <authorList>
            <person name="Liu L."/>
            <person name="Huang W.-C."/>
            <person name="Pan J."/>
            <person name="Li J."/>
            <person name="Huang Y."/>
            <person name="Du H."/>
            <person name="Liu Y."/>
            <person name="Li M."/>
        </authorList>
    </citation>
    <scope>NUCLEOTIDE SEQUENCE</scope>
    <source>
        <strain evidence="6">FT118</strain>
    </source>
</reference>
<evidence type="ECO:0000256" key="2">
    <source>
        <dbReference type="ARBA" id="ARBA00022679"/>
    </source>
</evidence>
<dbReference type="PIRSF" id="PIRSF028756">
    <property type="entry name" value="PPK2_prd"/>
    <property type="match status" value="1"/>
</dbReference>
<protein>
    <recommendedName>
        <fullName evidence="4">ADP/GDP-polyphosphate phosphotransferase</fullName>
        <ecNumber evidence="4">2.7.4.-</ecNumber>
    </recommendedName>
    <alternativeName>
        <fullName evidence="4">Polyphosphate kinase PPK2</fullName>
    </alternativeName>
</protein>
<dbReference type="InterPro" id="IPR022488">
    <property type="entry name" value="PPK2-related"/>
</dbReference>
<dbReference type="EC" id="2.7.4.-" evidence="4"/>
<proteinExistence type="inferred from homology"/>
<dbReference type="GO" id="GO:0006793">
    <property type="term" value="P:phosphorus metabolic process"/>
    <property type="evidence" value="ECO:0007669"/>
    <property type="project" value="InterPro"/>
</dbReference>
<dbReference type="Pfam" id="PF03976">
    <property type="entry name" value="PPK2"/>
    <property type="match status" value="1"/>
</dbReference>
<dbReference type="EMBL" id="JAMZFT010000003">
    <property type="protein sequence ID" value="MCP1337311.1"/>
    <property type="molecule type" value="Genomic_DNA"/>
</dbReference>
<keyword evidence="3 4" id="KW-0418">Kinase</keyword>
<keyword evidence="7" id="KW-1185">Reference proteome</keyword>
<dbReference type="RefSeq" id="WP_269333280.1">
    <property type="nucleotide sequence ID" value="NZ_JAMZFT010000003.1"/>
</dbReference>
<name>A0A9J6PL31_9PROT</name>
<sequence>MARPGLTAEDIDTLEELKAPLPKEVEAKALSAGGYPYDDEMSRKDYDKALYKLQVELAKLQDHVQQTGQRIVAVFEGRDAAGKGGTIKRFMEYLNPRYARTVALPKPTEREQGEWYFQRYVRHLPTRGEICLFDRSWYNRAGVERVFGFCSEADTERFFDEVPDFEAMLARDGVILFKFWLTIGRETQIERFHKRATDPLKRWKLSTIDIAALKKWDAYTNAISEMMERTDTARAPWTVIMANDKRRARVNALRHFLSHLDYEDKDARAVGTPDPKIVLGGRALI</sequence>
<dbReference type="Proteomes" id="UP001055804">
    <property type="component" value="Unassembled WGS sequence"/>
</dbReference>
<organism evidence="6 7">
    <name type="scientific">Futiania mangrovi</name>
    <dbReference type="NCBI Taxonomy" id="2959716"/>
    <lineage>
        <taxon>Bacteria</taxon>
        <taxon>Pseudomonadati</taxon>
        <taxon>Pseudomonadota</taxon>
        <taxon>Alphaproteobacteria</taxon>
        <taxon>Futianiales</taxon>
        <taxon>Futianiaceae</taxon>
        <taxon>Futiania</taxon>
    </lineage>
</organism>
<dbReference type="SUPFAM" id="SSF52540">
    <property type="entry name" value="P-loop containing nucleoside triphosphate hydrolases"/>
    <property type="match status" value="1"/>
</dbReference>
<evidence type="ECO:0000256" key="3">
    <source>
        <dbReference type="ARBA" id="ARBA00022777"/>
    </source>
</evidence>
<accession>A0A9J6PL31</accession>
<dbReference type="PANTHER" id="PTHR34383">
    <property type="entry name" value="POLYPHOSPHATE:AMP PHOSPHOTRANSFERASE-RELATED"/>
    <property type="match status" value="1"/>
</dbReference>
<keyword evidence="2 4" id="KW-0808">Transferase</keyword>
<dbReference type="Gene3D" id="3.40.50.300">
    <property type="entry name" value="P-loop containing nucleotide triphosphate hydrolases"/>
    <property type="match status" value="1"/>
</dbReference>
<comment type="function">
    <text evidence="4">Uses inorganic polyphosphate (polyP) as a donor to convert GDP to GTP or ADP to ATP.</text>
</comment>
<comment type="caution">
    <text evidence="6">The sequence shown here is derived from an EMBL/GenBank/DDBJ whole genome shotgun (WGS) entry which is preliminary data.</text>
</comment>
<evidence type="ECO:0000313" key="6">
    <source>
        <dbReference type="EMBL" id="MCP1337311.1"/>
    </source>
</evidence>